<dbReference type="PANTHER" id="PTHR43861">
    <property type="entry name" value="TRANS-ACONITATE 2-METHYLTRANSFERASE-RELATED"/>
    <property type="match status" value="1"/>
</dbReference>
<dbReference type="GO" id="GO:0032259">
    <property type="term" value="P:methylation"/>
    <property type="evidence" value="ECO:0007669"/>
    <property type="project" value="UniProtKB-KW"/>
</dbReference>
<reference evidence="2" key="2">
    <citation type="submission" date="2020-09" db="EMBL/GenBank/DDBJ databases">
        <authorList>
            <person name="Sun Q."/>
            <person name="Zhou Y."/>
        </authorList>
    </citation>
    <scope>NUCLEOTIDE SEQUENCE</scope>
    <source>
        <strain evidence="2">CGMCC 1.15388</strain>
    </source>
</reference>
<dbReference type="SUPFAM" id="SSF53335">
    <property type="entry name" value="S-adenosyl-L-methionine-dependent methyltransferases"/>
    <property type="match status" value="1"/>
</dbReference>
<keyword evidence="2" id="KW-0808">Transferase</keyword>
<dbReference type="Gene3D" id="3.40.50.150">
    <property type="entry name" value="Vaccinia Virus protein VP39"/>
    <property type="match status" value="1"/>
</dbReference>
<name>A0A917EMV0_9MICC</name>
<dbReference type="Pfam" id="PF08242">
    <property type="entry name" value="Methyltransf_12"/>
    <property type="match status" value="1"/>
</dbReference>
<feature type="domain" description="Methyltransferase type 12" evidence="1">
    <location>
        <begin position="24"/>
        <end position="116"/>
    </location>
</feature>
<organism evidence="2 3">
    <name type="scientific">Nesterenkonia cremea</name>
    <dbReference type="NCBI Taxonomy" id="1882340"/>
    <lineage>
        <taxon>Bacteria</taxon>
        <taxon>Bacillati</taxon>
        <taxon>Actinomycetota</taxon>
        <taxon>Actinomycetes</taxon>
        <taxon>Micrococcales</taxon>
        <taxon>Micrococcaceae</taxon>
        <taxon>Nesterenkonia</taxon>
    </lineage>
</organism>
<protein>
    <submittedName>
        <fullName evidence="2">Methyltransferase</fullName>
    </submittedName>
</protein>
<accession>A0A917EMV0</accession>
<evidence type="ECO:0000313" key="2">
    <source>
        <dbReference type="EMBL" id="GGE58345.1"/>
    </source>
</evidence>
<dbReference type="EMBL" id="BMIS01000001">
    <property type="protein sequence ID" value="GGE58345.1"/>
    <property type="molecule type" value="Genomic_DNA"/>
</dbReference>
<dbReference type="Proteomes" id="UP000633136">
    <property type="component" value="Unassembled WGS sequence"/>
</dbReference>
<dbReference type="AlphaFoldDB" id="A0A917EMV0"/>
<comment type="caution">
    <text evidence="2">The sequence shown here is derived from an EMBL/GenBank/DDBJ whole genome shotgun (WGS) entry which is preliminary data.</text>
</comment>
<reference evidence="2" key="1">
    <citation type="journal article" date="2014" name="Int. J. Syst. Evol. Microbiol.">
        <title>Complete genome sequence of Corynebacterium casei LMG S-19264T (=DSM 44701T), isolated from a smear-ripened cheese.</title>
        <authorList>
            <consortium name="US DOE Joint Genome Institute (JGI-PGF)"/>
            <person name="Walter F."/>
            <person name="Albersmeier A."/>
            <person name="Kalinowski J."/>
            <person name="Ruckert C."/>
        </authorList>
    </citation>
    <scope>NUCLEOTIDE SEQUENCE</scope>
    <source>
        <strain evidence="2">CGMCC 1.15388</strain>
    </source>
</reference>
<sequence>MEGRAPRELAVRAAALFQQPGEALDLGCGDGTETLHLLDQGWQVTAVDREPASIDWVSQRPGDHPRLSTQTVDLAEFAPPASDLILSCMTLPFLPPQELDAVWDRLRAALRPGAVLAVNLLGDRDSWASGNQTVEGMTFHTRAQTDQLLDGLDVVERQEEEYDGRSGRGPKHWHRWDIIARRTQTPA</sequence>
<dbReference type="CDD" id="cd02440">
    <property type="entry name" value="AdoMet_MTases"/>
    <property type="match status" value="1"/>
</dbReference>
<dbReference type="InterPro" id="IPR029063">
    <property type="entry name" value="SAM-dependent_MTases_sf"/>
</dbReference>
<evidence type="ECO:0000259" key="1">
    <source>
        <dbReference type="Pfam" id="PF08242"/>
    </source>
</evidence>
<keyword evidence="2" id="KW-0489">Methyltransferase</keyword>
<dbReference type="GO" id="GO:0008168">
    <property type="term" value="F:methyltransferase activity"/>
    <property type="evidence" value="ECO:0007669"/>
    <property type="project" value="UniProtKB-KW"/>
</dbReference>
<evidence type="ECO:0000313" key="3">
    <source>
        <dbReference type="Proteomes" id="UP000633136"/>
    </source>
</evidence>
<gene>
    <name evidence="2" type="ORF">GCM10011401_01310</name>
</gene>
<proteinExistence type="predicted"/>
<dbReference type="InterPro" id="IPR013217">
    <property type="entry name" value="Methyltransf_12"/>
</dbReference>
<keyword evidence="3" id="KW-1185">Reference proteome</keyword>